<dbReference type="Proteomes" id="UP000320799">
    <property type="component" value="Segment"/>
</dbReference>
<proteinExistence type="predicted"/>
<protein>
    <submittedName>
        <fullName evidence="1">Uncharacterized protein</fullName>
    </submittedName>
</protein>
<evidence type="ECO:0000313" key="2">
    <source>
        <dbReference type="Proteomes" id="UP000320799"/>
    </source>
</evidence>
<organism evidence="1 2">
    <name type="scientific">Achromobacter phage Motura</name>
    <dbReference type="NCBI Taxonomy" id="2591403"/>
    <lineage>
        <taxon>Viruses</taxon>
        <taxon>Duplodnaviria</taxon>
        <taxon>Heunggongvirae</taxon>
        <taxon>Uroviricota</taxon>
        <taxon>Caudoviricetes</taxon>
        <taxon>Moturavirus</taxon>
        <taxon>Moturavirus motura</taxon>
    </lineage>
</organism>
<keyword evidence="2" id="KW-1185">Reference proteome</keyword>
<reference evidence="1 2" key="1">
    <citation type="submission" date="2019-06" db="EMBL/GenBank/DDBJ databases">
        <authorList>
            <person name="Kincaid V.D."/>
            <person name="Fuller A."/>
            <person name="Hodges K."/>
            <person name="Bansal M."/>
            <person name="Essig J."/>
            <person name="Johnson A."/>
        </authorList>
    </citation>
    <scope>NUCLEOTIDE SEQUENCE [LARGE SCALE GENOMIC DNA]</scope>
</reference>
<dbReference type="GeneID" id="56135936"/>
<dbReference type="KEGG" id="vg:56135936"/>
<evidence type="ECO:0000313" key="1">
    <source>
        <dbReference type="EMBL" id="QDH83479.1"/>
    </source>
</evidence>
<name>A0A514CSM4_9CAUD</name>
<sequence length="182" mass="20538">MHSKGYGMVLNHLFVTPTVETLKHLTDMMAATPIHGLDLSNLRVTLFISPDEIEAEPTKVYSATPGSLVLQHDAEVDGTSLVMPLASDSMYMANRQLQEGGTEPAFFGGWYLPYMKLVRALPPMRRNIRAWINSISTTLYTYQEPLYFTNEQVVAEEFTAIPDYYYMVDTMRAAGIETKNML</sequence>
<dbReference type="RefSeq" id="YP_009903660.1">
    <property type="nucleotide sequence ID" value="NC_049849.1"/>
</dbReference>
<accession>A0A514CSM4</accession>
<dbReference type="EMBL" id="MN094788">
    <property type="protein sequence ID" value="QDH83479.1"/>
    <property type="molecule type" value="Genomic_DNA"/>
</dbReference>